<sequence length="214" mass="23027">MASEAPKPFASLSSGLLARKGAARPAMKPQGFGQMGGGNLEDLGWNDMGFEPPKPVETSRDDSHDAFGEDIVEHPRAAHPTGLTPVQSPVHTQQAEIADRLLPDETDEETDETAELYEPEPEPEVEVEDVEPVTVQSIPAQPAPRRAPKPRCAPGSKSKAAFTLRLDPDRHLKLRLACAVGGRSAQQFVTDALDQLLAGMPELEALAEKAKRKG</sequence>
<evidence type="ECO:0000256" key="1">
    <source>
        <dbReference type="SAM" id="MobiDB-lite"/>
    </source>
</evidence>
<feature type="region of interest" description="Disordered" evidence="1">
    <location>
        <begin position="20"/>
        <end position="158"/>
    </location>
</feature>
<evidence type="ECO:0000313" key="2">
    <source>
        <dbReference type="EMBL" id="MCL6730281.1"/>
    </source>
</evidence>
<feature type="compositionally biased region" description="Low complexity" evidence="1">
    <location>
        <begin position="139"/>
        <end position="154"/>
    </location>
</feature>
<keyword evidence="3" id="KW-1185">Reference proteome</keyword>
<reference evidence="2" key="1">
    <citation type="submission" date="2022-05" db="EMBL/GenBank/DDBJ databases">
        <authorList>
            <person name="Jo J.-H."/>
            <person name="Im W.-T."/>
        </authorList>
    </citation>
    <scope>NUCLEOTIDE SEQUENCE</scope>
    <source>
        <strain evidence="2">SE220</strain>
    </source>
</reference>
<evidence type="ECO:0000313" key="3">
    <source>
        <dbReference type="Proteomes" id="UP001165342"/>
    </source>
</evidence>
<dbReference type="SUPFAM" id="SSF47598">
    <property type="entry name" value="Ribbon-helix-helix"/>
    <property type="match status" value="1"/>
</dbReference>
<feature type="compositionally biased region" description="Polar residues" evidence="1">
    <location>
        <begin position="84"/>
        <end position="95"/>
    </location>
</feature>
<comment type="caution">
    <text evidence="2">The sequence shown here is derived from an EMBL/GenBank/DDBJ whole genome shotgun (WGS) entry which is preliminary data.</text>
</comment>
<organism evidence="2 3">
    <name type="scientific">Sphingomonas hankyongi</name>
    <dbReference type="NCBI Taxonomy" id="2908209"/>
    <lineage>
        <taxon>Bacteria</taxon>
        <taxon>Pseudomonadati</taxon>
        <taxon>Pseudomonadota</taxon>
        <taxon>Alphaproteobacteria</taxon>
        <taxon>Sphingomonadales</taxon>
        <taxon>Sphingomonadaceae</taxon>
        <taxon>Sphingomonas</taxon>
    </lineage>
</organism>
<proteinExistence type="predicted"/>
<gene>
    <name evidence="2" type="ORF">LZ538_09475</name>
</gene>
<dbReference type="RefSeq" id="WP_249831778.1">
    <property type="nucleotide sequence ID" value="NZ_JAMGBE010000003.1"/>
</dbReference>
<dbReference type="Proteomes" id="UP001165342">
    <property type="component" value="Unassembled WGS sequence"/>
</dbReference>
<feature type="compositionally biased region" description="Basic and acidic residues" evidence="1">
    <location>
        <begin position="57"/>
        <end position="76"/>
    </location>
</feature>
<accession>A0ABT0S3U9</accession>
<name>A0ABT0S3U9_9SPHN</name>
<protein>
    <submittedName>
        <fullName evidence="2">Uncharacterized protein</fullName>
    </submittedName>
</protein>
<dbReference type="EMBL" id="JAMGBE010000003">
    <property type="protein sequence ID" value="MCL6730281.1"/>
    <property type="molecule type" value="Genomic_DNA"/>
</dbReference>
<dbReference type="InterPro" id="IPR010985">
    <property type="entry name" value="Ribbon_hlx_hlx"/>
</dbReference>
<feature type="compositionally biased region" description="Acidic residues" evidence="1">
    <location>
        <begin position="104"/>
        <end position="131"/>
    </location>
</feature>